<evidence type="ECO:0000256" key="13">
    <source>
        <dbReference type="PIRSR" id="PIRSR602401-1"/>
    </source>
</evidence>
<dbReference type="SUPFAM" id="SSF48264">
    <property type="entry name" value="Cytochrome P450"/>
    <property type="match status" value="1"/>
</dbReference>
<keyword evidence="8" id="KW-0492">Microsome</keyword>
<evidence type="ECO:0000313" key="15">
    <source>
        <dbReference type="EMBL" id="CAD7652813.1"/>
    </source>
</evidence>
<evidence type="ECO:0000256" key="3">
    <source>
        <dbReference type="ARBA" id="ARBA00004406"/>
    </source>
</evidence>
<comment type="similarity">
    <text evidence="4 14">Belongs to the cytochrome P450 family.</text>
</comment>
<name>A0A7R9M3Q7_9ACAR</name>
<dbReference type="InterPro" id="IPR001128">
    <property type="entry name" value="Cyt_P450"/>
</dbReference>
<keyword evidence="10 13" id="KW-0408">Iron</keyword>
<accession>A0A7R9M3Q7</accession>
<dbReference type="EMBL" id="CAJPVJ010005955">
    <property type="protein sequence ID" value="CAG2170000.1"/>
    <property type="molecule type" value="Genomic_DNA"/>
</dbReference>
<reference evidence="15" key="1">
    <citation type="submission" date="2020-11" db="EMBL/GenBank/DDBJ databases">
        <authorList>
            <person name="Tran Van P."/>
        </authorList>
    </citation>
    <scope>NUCLEOTIDE SEQUENCE</scope>
</reference>
<evidence type="ECO:0000256" key="2">
    <source>
        <dbReference type="ARBA" id="ARBA00004174"/>
    </source>
</evidence>
<organism evidence="15">
    <name type="scientific">Oppiella nova</name>
    <dbReference type="NCBI Taxonomy" id="334625"/>
    <lineage>
        <taxon>Eukaryota</taxon>
        <taxon>Metazoa</taxon>
        <taxon>Ecdysozoa</taxon>
        <taxon>Arthropoda</taxon>
        <taxon>Chelicerata</taxon>
        <taxon>Arachnida</taxon>
        <taxon>Acari</taxon>
        <taxon>Acariformes</taxon>
        <taxon>Sarcoptiformes</taxon>
        <taxon>Oribatida</taxon>
        <taxon>Brachypylina</taxon>
        <taxon>Oppioidea</taxon>
        <taxon>Oppiidae</taxon>
        <taxon>Oppiella</taxon>
    </lineage>
</organism>
<dbReference type="InterPro" id="IPR017972">
    <property type="entry name" value="Cyt_P450_CS"/>
</dbReference>
<dbReference type="InterPro" id="IPR002401">
    <property type="entry name" value="Cyt_P450_E_grp-I"/>
</dbReference>
<evidence type="ECO:0000256" key="5">
    <source>
        <dbReference type="ARBA" id="ARBA00022617"/>
    </source>
</evidence>
<proteinExistence type="inferred from homology"/>
<protein>
    <recommendedName>
        <fullName evidence="17">Cytochrome P450</fullName>
    </recommendedName>
</protein>
<keyword evidence="11 14" id="KW-0503">Monooxygenase</keyword>
<dbReference type="PRINTS" id="PR00385">
    <property type="entry name" value="P450"/>
</dbReference>
<evidence type="ECO:0000256" key="8">
    <source>
        <dbReference type="ARBA" id="ARBA00022848"/>
    </source>
</evidence>
<dbReference type="GO" id="GO:0005506">
    <property type="term" value="F:iron ion binding"/>
    <property type="evidence" value="ECO:0007669"/>
    <property type="project" value="InterPro"/>
</dbReference>
<keyword evidence="6 13" id="KW-0479">Metal-binding</keyword>
<evidence type="ECO:0000256" key="7">
    <source>
        <dbReference type="ARBA" id="ARBA00022824"/>
    </source>
</evidence>
<dbReference type="GO" id="GO:0004497">
    <property type="term" value="F:monooxygenase activity"/>
    <property type="evidence" value="ECO:0007669"/>
    <property type="project" value="UniProtKB-KW"/>
</dbReference>
<dbReference type="Pfam" id="PF00067">
    <property type="entry name" value="p450"/>
    <property type="match status" value="1"/>
</dbReference>
<dbReference type="AlphaFoldDB" id="A0A7R9M3Q7"/>
<dbReference type="EMBL" id="OC920780">
    <property type="protein sequence ID" value="CAD7652813.1"/>
    <property type="molecule type" value="Genomic_DNA"/>
</dbReference>
<evidence type="ECO:0000256" key="11">
    <source>
        <dbReference type="ARBA" id="ARBA00023033"/>
    </source>
</evidence>
<sequence>MFYTVIFGVLFIVTYIYLYKSRGYDYWRKQGIPGPTPVPVFGNYFTAFLKPNPFKERNLYQKYGNIFGHFVGTIPVLNIADPELIKAIWVKDFHLFTNRTKVWTPNSPLTAQNLNHLCGDDWKRVRSIVSPVFTSGKMRRMYPQIGDCLSDFTATIDSLAGGHLDVQDWCSRLVLDIIARCAFGTRIDTYKQGDNLFIKLARQKFTFNVWNDLAKLILPKFVQRWFRLSDRESDKHIVAERRRKPGAKYNDFIQLLMESEIRDRDDDDGSAGNDTDINVQHINKGTEELDIDRKVFNINIKDKKLTEDEIIAQGYLFLLGGYLATATTLAFSAYELAVNPDIQRRLYDEINGAIDSAAGDIPYDVLTRLPYLDAYVSEILRRYSMVQPLARIASADYKLGDTGITIKAGQQVELPNFALHHSERYYPDPFKFDPDRFMPENRHRVNPYAYMPFGAGPRNCIGMRFGLLVVKLGLARMVGAYRFYRCPETDVPVNYQRFIHMNIVEKLIIGFDKRNST</sequence>
<dbReference type="GO" id="GO:0005789">
    <property type="term" value="C:endoplasmic reticulum membrane"/>
    <property type="evidence" value="ECO:0007669"/>
    <property type="project" value="UniProtKB-SubCell"/>
</dbReference>
<evidence type="ECO:0000256" key="9">
    <source>
        <dbReference type="ARBA" id="ARBA00023002"/>
    </source>
</evidence>
<gene>
    <name evidence="15" type="ORF">ONB1V03_LOCUS9472</name>
</gene>
<dbReference type="InterPro" id="IPR050476">
    <property type="entry name" value="Insect_CytP450_Detox"/>
</dbReference>
<evidence type="ECO:0000256" key="14">
    <source>
        <dbReference type="RuleBase" id="RU000461"/>
    </source>
</evidence>
<evidence type="ECO:0000256" key="12">
    <source>
        <dbReference type="ARBA" id="ARBA00023136"/>
    </source>
</evidence>
<dbReference type="GO" id="GO:0016705">
    <property type="term" value="F:oxidoreductase activity, acting on paired donors, with incorporation or reduction of molecular oxygen"/>
    <property type="evidence" value="ECO:0007669"/>
    <property type="project" value="InterPro"/>
</dbReference>
<keyword evidence="16" id="KW-1185">Reference proteome</keyword>
<evidence type="ECO:0000256" key="1">
    <source>
        <dbReference type="ARBA" id="ARBA00001971"/>
    </source>
</evidence>
<evidence type="ECO:0008006" key="17">
    <source>
        <dbReference type="Google" id="ProtNLM"/>
    </source>
</evidence>
<keyword evidence="7" id="KW-0256">Endoplasmic reticulum</keyword>
<dbReference type="PROSITE" id="PS00086">
    <property type="entry name" value="CYTOCHROME_P450"/>
    <property type="match status" value="1"/>
</dbReference>
<dbReference type="InterPro" id="IPR036396">
    <property type="entry name" value="Cyt_P450_sf"/>
</dbReference>
<dbReference type="OrthoDB" id="6428965at2759"/>
<dbReference type="PANTHER" id="PTHR24292">
    <property type="entry name" value="CYTOCHROME P450"/>
    <property type="match status" value="1"/>
</dbReference>
<dbReference type="PRINTS" id="PR00463">
    <property type="entry name" value="EP450I"/>
</dbReference>
<keyword evidence="5 13" id="KW-0349">Heme</keyword>
<dbReference type="CDD" id="cd11055">
    <property type="entry name" value="CYP3A-like"/>
    <property type="match status" value="1"/>
</dbReference>
<feature type="non-terminal residue" evidence="15">
    <location>
        <position position="517"/>
    </location>
</feature>
<dbReference type="PANTHER" id="PTHR24292:SF54">
    <property type="entry name" value="CYP9F3-RELATED"/>
    <property type="match status" value="1"/>
</dbReference>
<keyword evidence="9 14" id="KW-0560">Oxidoreductase</keyword>
<comment type="subcellular location">
    <subcellularLocation>
        <location evidence="3">Endoplasmic reticulum membrane</location>
        <topology evidence="3">Peripheral membrane protein</topology>
    </subcellularLocation>
    <subcellularLocation>
        <location evidence="2">Microsome membrane</location>
        <topology evidence="2">Peripheral membrane protein</topology>
    </subcellularLocation>
</comment>
<dbReference type="Proteomes" id="UP000728032">
    <property type="component" value="Unassembled WGS sequence"/>
</dbReference>
<keyword evidence="12" id="KW-0472">Membrane</keyword>
<feature type="binding site" description="axial binding residue" evidence="13">
    <location>
        <position position="460"/>
    </location>
    <ligand>
        <name>heme</name>
        <dbReference type="ChEBI" id="CHEBI:30413"/>
    </ligand>
    <ligandPart>
        <name>Fe</name>
        <dbReference type="ChEBI" id="CHEBI:18248"/>
    </ligandPart>
</feature>
<evidence type="ECO:0000256" key="4">
    <source>
        <dbReference type="ARBA" id="ARBA00010617"/>
    </source>
</evidence>
<comment type="cofactor">
    <cofactor evidence="1 13">
        <name>heme</name>
        <dbReference type="ChEBI" id="CHEBI:30413"/>
    </cofactor>
</comment>
<dbReference type="GO" id="GO:0020037">
    <property type="term" value="F:heme binding"/>
    <property type="evidence" value="ECO:0007669"/>
    <property type="project" value="InterPro"/>
</dbReference>
<evidence type="ECO:0000313" key="16">
    <source>
        <dbReference type="Proteomes" id="UP000728032"/>
    </source>
</evidence>
<evidence type="ECO:0000256" key="10">
    <source>
        <dbReference type="ARBA" id="ARBA00023004"/>
    </source>
</evidence>
<evidence type="ECO:0000256" key="6">
    <source>
        <dbReference type="ARBA" id="ARBA00022723"/>
    </source>
</evidence>
<dbReference type="Gene3D" id="1.10.630.10">
    <property type="entry name" value="Cytochrome P450"/>
    <property type="match status" value="1"/>
</dbReference>